<protein>
    <submittedName>
        <fullName evidence="2">Cytochrome c class I</fullName>
    </submittedName>
</protein>
<feature type="transmembrane region" description="Helical" evidence="1">
    <location>
        <begin position="311"/>
        <end position="329"/>
    </location>
</feature>
<name>A0A429XAC8_SIMTE</name>
<evidence type="ECO:0000313" key="2">
    <source>
        <dbReference type="EMBL" id="RST60311.1"/>
    </source>
</evidence>
<feature type="transmembrane region" description="Helical" evidence="1">
    <location>
        <begin position="111"/>
        <end position="131"/>
    </location>
</feature>
<keyword evidence="1" id="KW-0812">Transmembrane</keyword>
<feature type="transmembrane region" description="Helical" evidence="1">
    <location>
        <begin position="244"/>
        <end position="267"/>
    </location>
</feature>
<proteinExistence type="predicted"/>
<keyword evidence="1" id="KW-0472">Membrane</keyword>
<gene>
    <name evidence="2" type="ORF">D5F11_007650</name>
</gene>
<dbReference type="EMBL" id="QYTW02000005">
    <property type="protein sequence ID" value="RST60311.1"/>
    <property type="molecule type" value="Genomic_DNA"/>
</dbReference>
<dbReference type="RefSeq" id="WP_120119310.1">
    <property type="nucleotide sequence ID" value="NZ_QYTW02000005.1"/>
</dbReference>
<dbReference type="Proteomes" id="UP000287296">
    <property type="component" value="Unassembled WGS sequence"/>
</dbReference>
<feature type="transmembrane region" description="Helical" evidence="1">
    <location>
        <begin position="20"/>
        <end position="50"/>
    </location>
</feature>
<feature type="transmembrane region" description="Helical" evidence="1">
    <location>
        <begin position="143"/>
        <end position="171"/>
    </location>
</feature>
<sequence length="355" mass="41126">MLQLFSIIPKDIELAIPGNIGFFEVLIVVSFLMHILFVNITVGSSTLAVFQEVRGMRKKEKVFDEFAFQLANHTSILKSIAVVLGVAPLLLISVIYTQYFYPSTLLIGKAWLSLLIILITAFLILYAYKFLWRKMDKGGKKVLHVAIGASGSLLLLFVPLIFIVNVVSMLYPEMWAGSKGFFHGLFYYPQIWQRYFHFILASFAVTGIYLYFWNNRLQKKLNTQSMENNKKQEKFIVYVHGKRLGLQVAIWTTLLQLIFGTILLISFERPIMMLYMGEDLLLTTLLLVSILLTLVMVFFLYQLQKHDVKRYLMLSLTTFLVVLSLMGWMRHELRENYLQPYIDQNPRTANDIESN</sequence>
<evidence type="ECO:0000313" key="3">
    <source>
        <dbReference type="Proteomes" id="UP000287296"/>
    </source>
</evidence>
<feature type="transmembrane region" description="Helical" evidence="1">
    <location>
        <begin position="191"/>
        <end position="212"/>
    </location>
</feature>
<feature type="transmembrane region" description="Helical" evidence="1">
    <location>
        <begin position="80"/>
        <end position="99"/>
    </location>
</feature>
<dbReference type="AlphaFoldDB" id="A0A429XAC8"/>
<evidence type="ECO:0000256" key="1">
    <source>
        <dbReference type="SAM" id="Phobius"/>
    </source>
</evidence>
<feature type="transmembrane region" description="Helical" evidence="1">
    <location>
        <begin position="279"/>
        <end position="299"/>
    </location>
</feature>
<organism evidence="2 3">
    <name type="scientific">Siminovitchia terrae</name>
    <name type="common">Bacillus terrae</name>
    <dbReference type="NCBI Taxonomy" id="1914933"/>
    <lineage>
        <taxon>Bacteria</taxon>
        <taxon>Bacillati</taxon>
        <taxon>Bacillota</taxon>
        <taxon>Bacilli</taxon>
        <taxon>Bacillales</taxon>
        <taxon>Bacillaceae</taxon>
        <taxon>Siminovitchia</taxon>
    </lineage>
</organism>
<keyword evidence="1" id="KW-1133">Transmembrane helix</keyword>
<reference evidence="2 3" key="1">
    <citation type="submission" date="2018-12" db="EMBL/GenBank/DDBJ databases">
        <authorList>
            <person name="Sun L."/>
            <person name="Chen Z."/>
        </authorList>
    </citation>
    <scope>NUCLEOTIDE SEQUENCE [LARGE SCALE GENOMIC DNA]</scope>
    <source>
        <strain evidence="2 3">LMG 29736</strain>
    </source>
</reference>
<accession>A0A429XAC8</accession>
<comment type="caution">
    <text evidence="2">The sequence shown here is derived from an EMBL/GenBank/DDBJ whole genome shotgun (WGS) entry which is preliminary data.</text>
</comment>
<dbReference type="OrthoDB" id="9814063at2"/>